<name>A0ABV9U862_9ACTN</name>
<proteinExistence type="predicted"/>
<dbReference type="RefSeq" id="WP_378262572.1">
    <property type="nucleotide sequence ID" value="NZ_JBHSIT010000012.1"/>
</dbReference>
<sequence>MTHRTSVNRKPLDLGAGSLVVVWPDYRLGTYQPDEAGEWLVTADPIDYGPHVRVDYRDEQTGAAGTWFLPASRAVRVALVGRELQQQTAEVLGLLASRTWLPEVGRWEVSENGLEGVLVHTYTDQDVRALEKWREYLETAETHHSEISPTLSRMWVAALVSDVPVTVSVHAPTPQPPAAPDQVEPAPSSVVCSRCEADIDLNSHWQWIHRGTGQQECVPGADPVRNAMPVERRADGTARPPADPALLQRVREGLAQLDDQEADRD</sequence>
<evidence type="ECO:0008006" key="4">
    <source>
        <dbReference type="Google" id="ProtNLM"/>
    </source>
</evidence>
<protein>
    <recommendedName>
        <fullName evidence="4">C2H2-type domain-containing protein</fullName>
    </recommendedName>
</protein>
<evidence type="ECO:0000256" key="1">
    <source>
        <dbReference type="SAM" id="MobiDB-lite"/>
    </source>
</evidence>
<organism evidence="2 3">
    <name type="scientific">Actinomadura gamaensis</name>
    <dbReference type="NCBI Taxonomy" id="1763541"/>
    <lineage>
        <taxon>Bacteria</taxon>
        <taxon>Bacillati</taxon>
        <taxon>Actinomycetota</taxon>
        <taxon>Actinomycetes</taxon>
        <taxon>Streptosporangiales</taxon>
        <taxon>Thermomonosporaceae</taxon>
        <taxon>Actinomadura</taxon>
    </lineage>
</organism>
<gene>
    <name evidence="2" type="ORF">ACFPCY_34995</name>
</gene>
<reference evidence="3" key="1">
    <citation type="journal article" date="2019" name="Int. J. Syst. Evol. Microbiol.">
        <title>The Global Catalogue of Microorganisms (GCM) 10K type strain sequencing project: providing services to taxonomists for standard genome sequencing and annotation.</title>
        <authorList>
            <consortium name="The Broad Institute Genomics Platform"/>
            <consortium name="The Broad Institute Genome Sequencing Center for Infectious Disease"/>
            <person name="Wu L."/>
            <person name="Ma J."/>
        </authorList>
    </citation>
    <scope>NUCLEOTIDE SEQUENCE [LARGE SCALE GENOMIC DNA]</scope>
    <source>
        <strain evidence="3">KLKA75</strain>
    </source>
</reference>
<evidence type="ECO:0000313" key="3">
    <source>
        <dbReference type="Proteomes" id="UP001595872"/>
    </source>
</evidence>
<keyword evidence="3" id="KW-1185">Reference proteome</keyword>
<comment type="caution">
    <text evidence="2">The sequence shown here is derived from an EMBL/GenBank/DDBJ whole genome shotgun (WGS) entry which is preliminary data.</text>
</comment>
<accession>A0ABV9U862</accession>
<evidence type="ECO:0000313" key="2">
    <source>
        <dbReference type="EMBL" id="MFC4912552.1"/>
    </source>
</evidence>
<feature type="region of interest" description="Disordered" evidence="1">
    <location>
        <begin position="232"/>
        <end position="265"/>
    </location>
</feature>
<dbReference type="Proteomes" id="UP001595872">
    <property type="component" value="Unassembled WGS sequence"/>
</dbReference>
<dbReference type="EMBL" id="JBHSIT010000012">
    <property type="protein sequence ID" value="MFC4912552.1"/>
    <property type="molecule type" value="Genomic_DNA"/>
</dbReference>